<gene>
    <name evidence="2" type="ORF">LUZ62_034510</name>
</gene>
<dbReference type="GO" id="GO:0016779">
    <property type="term" value="F:nucleotidyltransferase activity"/>
    <property type="evidence" value="ECO:0007669"/>
    <property type="project" value="UniProtKB-KW"/>
</dbReference>
<reference evidence="2" key="1">
    <citation type="submission" date="2022-08" db="EMBL/GenBank/DDBJ databases">
        <authorList>
            <person name="Marques A."/>
        </authorList>
    </citation>
    <scope>NUCLEOTIDE SEQUENCE</scope>
    <source>
        <strain evidence="2">RhyPub2mFocal</strain>
        <tissue evidence="2">Leaves</tissue>
    </source>
</reference>
<sequence>MAIQWMVRSQPTAMAQLLSSATCTPHISRLLPDPLLPNPYPRLVFFQKKCSLRAARVSCFFSNGRKKEEARKALENALSEKKDEFEKWNKQIEKRELEREGGGGTGQGGWFGGGGWFGWFGGDQFWEEAKQAIIVIVGIVSAYLLLTKGEAISAVVFNSLLVLLRKIRGSLDCIFSVLPWRGQVPVRVPVSETVNSSYQIPTSAKERVVKKWGMD</sequence>
<feature type="coiled-coil region" evidence="1">
    <location>
        <begin position="64"/>
        <end position="98"/>
    </location>
</feature>
<evidence type="ECO:0000256" key="1">
    <source>
        <dbReference type="SAM" id="Coils"/>
    </source>
</evidence>
<proteinExistence type="predicted"/>
<accession>A0AAV8EV95</accession>
<dbReference type="PANTHER" id="PTHR36393">
    <property type="entry name" value="SULFATE ADENYLYLTRANSFERASE SUBUNIT"/>
    <property type="match status" value="1"/>
</dbReference>
<keyword evidence="1" id="KW-0175">Coiled coil</keyword>
<organism evidence="2 3">
    <name type="scientific">Rhynchospora pubera</name>
    <dbReference type="NCBI Taxonomy" id="906938"/>
    <lineage>
        <taxon>Eukaryota</taxon>
        <taxon>Viridiplantae</taxon>
        <taxon>Streptophyta</taxon>
        <taxon>Embryophyta</taxon>
        <taxon>Tracheophyta</taxon>
        <taxon>Spermatophyta</taxon>
        <taxon>Magnoliopsida</taxon>
        <taxon>Liliopsida</taxon>
        <taxon>Poales</taxon>
        <taxon>Cyperaceae</taxon>
        <taxon>Cyperoideae</taxon>
        <taxon>Rhynchosporeae</taxon>
        <taxon>Rhynchospora</taxon>
    </lineage>
</organism>
<protein>
    <submittedName>
        <fullName evidence="2">Sulfate adenylyltransferase subunit</fullName>
    </submittedName>
</protein>
<evidence type="ECO:0000313" key="3">
    <source>
        <dbReference type="Proteomes" id="UP001140206"/>
    </source>
</evidence>
<dbReference type="AlphaFoldDB" id="A0AAV8EV95"/>
<comment type="caution">
    <text evidence="2">The sequence shown here is derived from an EMBL/GenBank/DDBJ whole genome shotgun (WGS) entry which is preliminary data.</text>
</comment>
<dbReference type="Proteomes" id="UP001140206">
    <property type="component" value="Chromosome 2"/>
</dbReference>
<keyword evidence="2" id="KW-0808">Transferase</keyword>
<dbReference type="PANTHER" id="PTHR36393:SF1">
    <property type="entry name" value="SULFATE ADENYLYLTRANSFERASE SUBUNIT"/>
    <property type="match status" value="1"/>
</dbReference>
<dbReference type="EMBL" id="JAMFTS010000002">
    <property type="protein sequence ID" value="KAJ4783264.1"/>
    <property type="molecule type" value="Genomic_DNA"/>
</dbReference>
<keyword evidence="2" id="KW-0548">Nucleotidyltransferase</keyword>
<evidence type="ECO:0000313" key="2">
    <source>
        <dbReference type="EMBL" id="KAJ4783264.1"/>
    </source>
</evidence>
<keyword evidence="3" id="KW-1185">Reference proteome</keyword>
<name>A0AAV8EV95_9POAL</name>